<evidence type="ECO:0000259" key="6">
    <source>
        <dbReference type="PROSITE" id="PS50893"/>
    </source>
</evidence>
<feature type="domain" description="ABC transporter" evidence="6">
    <location>
        <begin position="23"/>
        <end position="255"/>
    </location>
</feature>
<comment type="caution">
    <text evidence="7">The sequence shown here is derived from an EMBL/GenBank/DDBJ whole genome shotgun (WGS) entry which is preliminary data.</text>
</comment>
<comment type="similarity">
    <text evidence="1">Belongs to the ABC transporter superfamily.</text>
</comment>
<dbReference type="AlphaFoldDB" id="A0A327L798"/>
<evidence type="ECO:0000256" key="2">
    <source>
        <dbReference type="ARBA" id="ARBA00022448"/>
    </source>
</evidence>
<dbReference type="GO" id="GO:0005524">
    <property type="term" value="F:ATP binding"/>
    <property type="evidence" value="ECO:0007669"/>
    <property type="project" value="UniProtKB-KW"/>
</dbReference>
<dbReference type="SMART" id="SM00382">
    <property type="entry name" value="AAA"/>
    <property type="match status" value="1"/>
</dbReference>
<evidence type="ECO:0000256" key="4">
    <source>
        <dbReference type="ARBA" id="ARBA00022840"/>
    </source>
</evidence>
<dbReference type="SUPFAM" id="SSF52540">
    <property type="entry name" value="P-loop containing nucleoside triphosphate hydrolases"/>
    <property type="match status" value="1"/>
</dbReference>
<dbReference type="InterPro" id="IPR003439">
    <property type="entry name" value="ABC_transporter-like_ATP-bd"/>
</dbReference>
<keyword evidence="8" id="KW-1185">Reference proteome</keyword>
<evidence type="ECO:0000256" key="5">
    <source>
        <dbReference type="SAM" id="MobiDB-lite"/>
    </source>
</evidence>
<dbReference type="PROSITE" id="PS00211">
    <property type="entry name" value="ABC_TRANSPORTER_1"/>
    <property type="match status" value="1"/>
</dbReference>
<reference evidence="7 8" key="1">
    <citation type="submission" date="2017-07" db="EMBL/GenBank/DDBJ databases">
        <title>Draft Genome Sequences of Select Purple Nonsulfur Bacteria.</title>
        <authorList>
            <person name="Lasarre B."/>
            <person name="Mckinlay J.B."/>
        </authorList>
    </citation>
    <scope>NUCLEOTIDE SEQUENCE [LARGE SCALE GENOMIC DNA]</scope>
    <source>
        <strain evidence="7 8">DSM 5909</strain>
    </source>
</reference>
<evidence type="ECO:0000313" key="8">
    <source>
        <dbReference type="Proteomes" id="UP000249130"/>
    </source>
</evidence>
<accession>A0A327L798</accession>
<dbReference type="EMBL" id="NPEX01000082">
    <property type="protein sequence ID" value="RAI43568.1"/>
    <property type="molecule type" value="Genomic_DNA"/>
</dbReference>
<sequence>MVAAPTSSQSAGPPVGGSSRSFGRFRNVHQEFLQESGKPLVAIEDISFDLAEGTLVSLLGPSGCGKTSFLKIVAGLAEATYGIVEIRGQQVTRPQPDFGFVFQQANLMPWRNVLDNVLFPMEILRRKDAAAKRRALELLALVGLSGFENARPSQLSGGMQQRAALCRALVHEPKLLLMDEPFGALDELTRMEMHDLLLQIRKVTNATTLFVTHSISEAVYLSDVIVAFSKRPARIADYIEVDLPYPRTPALRYDAAFTGLEHRAGIALGITR</sequence>
<keyword evidence="4" id="KW-0067">ATP-binding</keyword>
<dbReference type="PANTHER" id="PTHR42788:SF13">
    <property type="entry name" value="ALIPHATIC SULFONATES IMPORT ATP-BINDING PROTEIN SSUB"/>
    <property type="match status" value="1"/>
</dbReference>
<gene>
    <name evidence="7" type="ORF">CH341_13705</name>
</gene>
<protein>
    <submittedName>
        <fullName evidence="7">ABC transporter</fullName>
    </submittedName>
</protein>
<keyword evidence="3" id="KW-0547">Nucleotide-binding</keyword>
<dbReference type="InterPro" id="IPR003593">
    <property type="entry name" value="AAA+_ATPase"/>
</dbReference>
<dbReference type="GO" id="GO:0016887">
    <property type="term" value="F:ATP hydrolysis activity"/>
    <property type="evidence" value="ECO:0007669"/>
    <property type="project" value="InterPro"/>
</dbReference>
<dbReference type="InterPro" id="IPR017871">
    <property type="entry name" value="ABC_transporter-like_CS"/>
</dbReference>
<dbReference type="InterPro" id="IPR050166">
    <property type="entry name" value="ABC_transporter_ATP-bind"/>
</dbReference>
<evidence type="ECO:0000256" key="1">
    <source>
        <dbReference type="ARBA" id="ARBA00005417"/>
    </source>
</evidence>
<dbReference type="Proteomes" id="UP000249130">
    <property type="component" value="Unassembled WGS sequence"/>
</dbReference>
<dbReference type="Gene3D" id="3.40.50.300">
    <property type="entry name" value="P-loop containing nucleotide triphosphate hydrolases"/>
    <property type="match status" value="1"/>
</dbReference>
<proteinExistence type="inferred from homology"/>
<organism evidence="7 8">
    <name type="scientific">Rhodoplanes roseus</name>
    <dbReference type="NCBI Taxonomy" id="29409"/>
    <lineage>
        <taxon>Bacteria</taxon>
        <taxon>Pseudomonadati</taxon>
        <taxon>Pseudomonadota</taxon>
        <taxon>Alphaproteobacteria</taxon>
        <taxon>Hyphomicrobiales</taxon>
        <taxon>Nitrobacteraceae</taxon>
        <taxon>Rhodoplanes</taxon>
    </lineage>
</organism>
<dbReference type="CDD" id="cd03293">
    <property type="entry name" value="ABC_NrtD_SsuB_transporters"/>
    <property type="match status" value="1"/>
</dbReference>
<feature type="region of interest" description="Disordered" evidence="5">
    <location>
        <begin position="1"/>
        <end position="20"/>
    </location>
</feature>
<evidence type="ECO:0000313" key="7">
    <source>
        <dbReference type="EMBL" id="RAI43568.1"/>
    </source>
</evidence>
<dbReference type="Pfam" id="PF00005">
    <property type="entry name" value="ABC_tran"/>
    <property type="match status" value="1"/>
</dbReference>
<name>A0A327L798_9BRAD</name>
<feature type="compositionally biased region" description="Polar residues" evidence="5">
    <location>
        <begin position="1"/>
        <end position="11"/>
    </location>
</feature>
<dbReference type="OrthoDB" id="9807242at2"/>
<keyword evidence="2" id="KW-0813">Transport</keyword>
<evidence type="ECO:0000256" key="3">
    <source>
        <dbReference type="ARBA" id="ARBA00022741"/>
    </source>
</evidence>
<dbReference type="InterPro" id="IPR027417">
    <property type="entry name" value="P-loop_NTPase"/>
</dbReference>
<dbReference type="PANTHER" id="PTHR42788">
    <property type="entry name" value="TAURINE IMPORT ATP-BINDING PROTEIN-RELATED"/>
    <property type="match status" value="1"/>
</dbReference>
<dbReference type="PROSITE" id="PS50893">
    <property type="entry name" value="ABC_TRANSPORTER_2"/>
    <property type="match status" value="1"/>
</dbReference>